<dbReference type="InterPro" id="IPR050339">
    <property type="entry name" value="CC_SR_Kinase"/>
</dbReference>
<dbReference type="PANTHER" id="PTHR11042:SF190">
    <property type="entry name" value="MITOSIS INHIBITOR PROTEIN KINASE MIK1"/>
    <property type="match status" value="1"/>
</dbReference>
<comment type="caution">
    <text evidence="7">The sequence shown here is derived from an EMBL/GenBank/DDBJ whole genome shotgun (WGS) entry which is preliminary data.</text>
</comment>
<sequence>MSSRTITSVVTADTIALNAAIFGYAGHSIVTPHQAIQQIWWSDERIEAKVNREFIVSKLRPNEREQLNKPIAFGRDLTDDTYLDWILRKAQRLYLILVECGVSDQIFGVVEDSWDDGDLPISLAEVDRLALSYRPDDTLNKKFYNTQFKFLLRPISKHCHIDYAPNEVIPVEFVHRLAPAAAIQSWSRLHLPSKPDDVFVRRRLQLGEKEEIDPALRAQFLADIEAARRAEHDHVAPVWASWTSKGFGYWMTPFVGEHTLKSFIEFRTTTSLQKLSKPQRHALLLDWMHCLADTVAFLHQRGICHGAIVPSNILVDGSNHVALSDIASLKSFHRAQDQIEVYTYGAPETQSAASAARKVSITSPPTTSSTSRSFFASPPTTSSTSRSFFGHRRTKSTDSVRSGSDDNRPSDIFSLACTYLEIISFIYRKKTTEFTKHRSTKHKNASGKGSHIDCSFHGNLSKVESWMQLLEEEAQSMEDVAFRAIPYVFHLIREMLDPKPELRPTASTVQQRIHDTLTSYSGLASTHCTPRNY</sequence>
<dbReference type="Gene3D" id="1.10.510.10">
    <property type="entry name" value="Transferase(Phosphotransferase) domain 1"/>
    <property type="match status" value="1"/>
</dbReference>
<name>A0A9P4TWL8_9PEZI</name>
<dbReference type="GO" id="GO:0004713">
    <property type="term" value="F:protein tyrosine kinase activity"/>
    <property type="evidence" value="ECO:0007669"/>
    <property type="project" value="TreeGrafter"/>
</dbReference>
<dbReference type="Proteomes" id="UP000800235">
    <property type="component" value="Unassembled WGS sequence"/>
</dbReference>
<dbReference type="AlphaFoldDB" id="A0A9P4TWL8"/>
<evidence type="ECO:0000313" key="8">
    <source>
        <dbReference type="Proteomes" id="UP000800235"/>
    </source>
</evidence>
<feature type="region of interest" description="Disordered" evidence="5">
    <location>
        <begin position="355"/>
        <end position="406"/>
    </location>
</feature>
<feature type="domain" description="Protein kinase" evidence="6">
    <location>
        <begin position="171"/>
        <end position="517"/>
    </location>
</feature>
<evidence type="ECO:0000313" key="7">
    <source>
        <dbReference type="EMBL" id="KAF2429394.1"/>
    </source>
</evidence>
<dbReference type="OrthoDB" id="4062651at2759"/>
<dbReference type="SUPFAM" id="SSF56112">
    <property type="entry name" value="Protein kinase-like (PK-like)"/>
    <property type="match status" value="1"/>
</dbReference>
<keyword evidence="8" id="KW-1185">Reference proteome</keyword>
<feature type="non-terminal residue" evidence="7">
    <location>
        <position position="533"/>
    </location>
</feature>
<dbReference type="PANTHER" id="PTHR11042">
    <property type="entry name" value="EUKARYOTIC TRANSLATION INITIATION FACTOR 2-ALPHA KINASE EIF2-ALPHA KINASE -RELATED"/>
    <property type="match status" value="1"/>
</dbReference>
<dbReference type="GO" id="GO:0110031">
    <property type="term" value="P:negative regulation of G2/MI transition of meiotic cell cycle"/>
    <property type="evidence" value="ECO:0007669"/>
    <property type="project" value="TreeGrafter"/>
</dbReference>
<feature type="compositionally biased region" description="Basic and acidic residues" evidence="5">
    <location>
        <begin position="395"/>
        <end position="406"/>
    </location>
</feature>
<organism evidence="7 8">
    <name type="scientific">Tothia fuscella</name>
    <dbReference type="NCBI Taxonomy" id="1048955"/>
    <lineage>
        <taxon>Eukaryota</taxon>
        <taxon>Fungi</taxon>
        <taxon>Dikarya</taxon>
        <taxon>Ascomycota</taxon>
        <taxon>Pezizomycotina</taxon>
        <taxon>Dothideomycetes</taxon>
        <taxon>Pleosporomycetidae</taxon>
        <taxon>Venturiales</taxon>
        <taxon>Cylindrosympodiaceae</taxon>
        <taxon>Tothia</taxon>
    </lineage>
</organism>
<evidence type="ECO:0000259" key="6">
    <source>
        <dbReference type="PROSITE" id="PS50011"/>
    </source>
</evidence>
<keyword evidence="1" id="KW-0808">Transferase</keyword>
<evidence type="ECO:0000256" key="2">
    <source>
        <dbReference type="ARBA" id="ARBA00022741"/>
    </source>
</evidence>
<keyword evidence="4" id="KW-0067">ATP-binding</keyword>
<dbReference type="InterPro" id="IPR011009">
    <property type="entry name" value="Kinase-like_dom_sf"/>
</dbReference>
<feature type="compositionally biased region" description="Low complexity" evidence="5">
    <location>
        <begin position="360"/>
        <end position="388"/>
    </location>
</feature>
<evidence type="ECO:0000256" key="1">
    <source>
        <dbReference type="ARBA" id="ARBA00022679"/>
    </source>
</evidence>
<dbReference type="SMART" id="SM00220">
    <property type="entry name" value="S_TKc"/>
    <property type="match status" value="1"/>
</dbReference>
<dbReference type="GO" id="GO:0005634">
    <property type="term" value="C:nucleus"/>
    <property type="evidence" value="ECO:0007669"/>
    <property type="project" value="TreeGrafter"/>
</dbReference>
<dbReference type="InterPro" id="IPR000719">
    <property type="entry name" value="Prot_kinase_dom"/>
</dbReference>
<evidence type="ECO:0000256" key="3">
    <source>
        <dbReference type="ARBA" id="ARBA00022777"/>
    </source>
</evidence>
<gene>
    <name evidence="7" type="ORF">EJ08DRAFT_560471</name>
</gene>
<dbReference type="GO" id="GO:0005737">
    <property type="term" value="C:cytoplasm"/>
    <property type="evidence" value="ECO:0007669"/>
    <property type="project" value="TreeGrafter"/>
</dbReference>
<proteinExistence type="predicted"/>
<dbReference type="EMBL" id="MU007047">
    <property type="protein sequence ID" value="KAF2429394.1"/>
    <property type="molecule type" value="Genomic_DNA"/>
</dbReference>
<protein>
    <submittedName>
        <fullName evidence="7">Kinase-like protein</fullName>
    </submittedName>
</protein>
<evidence type="ECO:0000256" key="4">
    <source>
        <dbReference type="ARBA" id="ARBA00022840"/>
    </source>
</evidence>
<dbReference type="Pfam" id="PF00069">
    <property type="entry name" value="Pkinase"/>
    <property type="match status" value="1"/>
</dbReference>
<evidence type="ECO:0000256" key="5">
    <source>
        <dbReference type="SAM" id="MobiDB-lite"/>
    </source>
</evidence>
<accession>A0A9P4TWL8</accession>
<dbReference type="GO" id="GO:0005524">
    <property type="term" value="F:ATP binding"/>
    <property type="evidence" value="ECO:0007669"/>
    <property type="project" value="UniProtKB-KW"/>
</dbReference>
<keyword evidence="3 7" id="KW-0418">Kinase</keyword>
<reference evidence="7" key="1">
    <citation type="journal article" date="2020" name="Stud. Mycol.">
        <title>101 Dothideomycetes genomes: a test case for predicting lifestyles and emergence of pathogens.</title>
        <authorList>
            <person name="Haridas S."/>
            <person name="Albert R."/>
            <person name="Binder M."/>
            <person name="Bloem J."/>
            <person name="Labutti K."/>
            <person name="Salamov A."/>
            <person name="Andreopoulos B."/>
            <person name="Baker S."/>
            <person name="Barry K."/>
            <person name="Bills G."/>
            <person name="Bluhm B."/>
            <person name="Cannon C."/>
            <person name="Castanera R."/>
            <person name="Culley D."/>
            <person name="Daum C."/>
            <person name="Ezra D."/>
            <person name="Gonzalez J."/>
            <person name="Henrissat B."/>
            <person name="Kuo A."/>
            <person name="Liang C."/>
            <person name="Lipzen A."/>
            <person name="Lutzoni F."/>
            <person name="Magnuson J."/>
            <person name="Mondo S."/>
            <person name="Nolan M."/>
            <person name="Ohm R."/>
            <person name="Pangilinan J."/>
            <person name="Park H.-J."/>
            <person name="Ramirez L."/>
            <person name="Alfaro M."/>
            <person name="Sun H."/>
            <person name="Tritt A."/>
            <person name="Yoshinaga Y."/>
            <person name="Zwiers L.-H."/>
            <person name="Turgeon B."/>
            <person name="Goodwin S."/>
            <person name="Spatafora J."/>
            <person name="Crous P."/>
            <person name="Grigoriev I."/>
        </authorList>
    </citation>
    <scope>NUCLEOTIDE SEQUENCE</scope>
    <source>
        <strain evidence="7">CBS 130266</strain>
    </source>
</reference>
<dbReference type="PROSITE" id="PS50011">
    <property type="entry name" value="PROTEIN_KINASE_DOM"/>
    <property type="match status" value="1"/>
</dbReference>
<keyword evidence="2" id="KW-0547">Nucleotide-binding</keyword>